<organism evidence="2 3">
    <name type="scientific">Lactobacillus helsingborgensis</name>
    <dbReference type="NCBI Taxonomy" id="1218494"/>
    <lineage>
        <taxon>Bacteria</taxon>
        <taxon>Bacillati</taxon>
        <taxon>Bacillota</taxon>
        <taxon>Bacilli</taxon>
        <taxon>Lactobacillales</taxon>
        <taxon>Lactobacillaceae</taxon>
        <taxon>Lactobacillus</taxon>
    </lineage>
</organism>
<gene>
    <name evidence="2" type="ORF">LDX53_05000</name>
</gene>
<dbReference type="EMBL" id="CP084389">
    <property type="protein sequence ID" value="UZX28951.1"/>
    <property type="molecule type" value="Genomic_DNA"/>
</dbReference>
<evidence type="ECO:0000313" key="3">
    <source>
        <dbReference type="Proteomes" id="UP001164557"/>
    </source>
</evidence>
<feature type="transmembrane region" description="Helical" evidence="1">
    <location>
        <begin position="36"/>
        <end position="59"/>
    </location>
</feature>
<dbReference type="RefSeq" id="WP_046327206.1">
    <property type="nucleotide sequence ID" value="NZ_CP084389.1"/>
</dbReference>
<accession>A0AA47B2J8</accession>
<keyword evidence="1" id="KW-1133">Transmembrane helix</keyword>
<sequence length="234" mass="27306">MNDINKNFKKLIIYTSLTMLLYVVMAFFTSRIWVEAILIILILAVIFYTEFKIVPRIVFEDLKELKVIKNSKFLYKYDNLTIILVGYTLQWLFIVFVGLFMNHFSFKNQYGTFFSLIMYLIFGSALGIDFFRVCKRKINTICKGENQFILKLYEKASLSILSSVSVFLIALVSLLVIVEKDNEEVVVIANFLYFINGFITLYTPILNMYFCTKKIQQKVKQNEGIKVQLLDKAG</sequence>
<feature type="transmembrane region" description="Helical" evidence="1">
    <location>
        <begin position="113"/>
        <end position="131"/>
    </location>
</feature>
<evidence type="ECO:0000313" key="2">
    <source>
        <dbReference type="EMBL" id="UZX28951.1"/>
    </source>
</evidence>
<keyword evidence="3" id="KW-1185">Reference proteome</keyword>
<keyword evidence="1" id="KW-0812">Transmembrane</keyword>
<feature type="transmembrane region" description="Helical" evidence="1">
    <location>
        <begin position="80"/>
        <end position="101"/>
    </location>
</feature>
<protein>
    <submittedName>
        <fullName evidence="2">Uncharacterized protein</fullName>
    </submittedName>
</protein>
<evidence type="ECO:0000256" key="1">
    <source>
        <dbReference type="SAM" id="Phobius"/>
    </source>
</evidence>
<name>A0AA47B2J8_9LACO</name>
<dbReference type="Proteomes" id="UP001164557">
    <property type="component" value="Chromosome"/>
</dbReference>
<dbReference type="AlphaFoldDB" id="A0AA47B2J8"/>
<feature type="transmembrane region" description="Helical" evidence="1">
    <location>
        <begin position="152"/>
        <end position="178"/>
    </location>
</feature>
<keyword evidence="1" id="KW-0472">Membrane</keyword>
<feature type="transmembrane region" description="Helical" evidence="1">
    <location>
        <begin position="190"/>
        <end position="210"/>
    </location>
</feature>
<reference evidence="2" key="1">
    <citation type="submission" date="2021-09" db="EMBL/GenBank/DDBJ databases">
        <title>Lactobacillus species from Apis mellifera, Switzerland.</title>
        <authorList>
            <person name="Pfister J."/>
            <person name="Brown A."/>
            <person name="Neumann P."/>
            <person name="Collaud A."/>
            <person name="Retschnig G."/>
            <person name="Perreten V."/>
        </authorList>
    </citation>
    <scope>NUCLEOTIDE SEQUENCE</scope>
    <source>
        <strain evidence="2">IBH002</strain>
    </source>
</reference>
<feature type="transmembrane region" description="Helical" evidence="1">
    <location>
        <begin position="12"/>
        <end position="30"/>
    </location>
</feature>
<proteinExistence type="predicted"/>